<evidence type="ECO:0000256" key="1">
    <source>
        <dbReference type="ARBA" id="ARBA00006056"/>
    </source>
</evidence>
<dbReference type="Gene3D" id="1.10.1530.10">
    <property type="match status" value="1"/>
</dbReference>
<reference evidence="3" key="1">
    <citation type="submission" date="2018-05" db="EMBL/GenBank/DDBJ databases">
        <authorList>
            <person name="Lanie J.A."/>
            <person name="Ng W.-L."/>
            <person name="Kazmierczak K.M."/>
            <person name="Andrzejewski T.M."/>
            <person name="Davidsen T.M."/>
            <person name="Wayne K.J."/>
            <person name="Tettelin H."/>
            <person name="Glass J.I."/>
            <person name="Rusch D."/>
            <person name="Podicherti R."/>
            <person name="Tsui H.-C.T."/>
            <person name="Winkler M.E."/>
        </authorList>
    </citation>
    <scope>NUCLEOTIDE SEQUENCE</scope>
</reference>
<organism evidence="3">
    <name type="scientific">marine metagenome</name>
    <dbReference type="NCBI Taxonomy" id="408172"/>
    <lineage>
        <taxon>unclassified sequences</taxon>
        <taxon>metagenomes</taxon>
        <taxon>ecological metagenomes</taxon>
    </lineage>
</organism>
<name>A0A381X7E7_9ZZZZ</name>
<gene>
    <name evidence="3" type="ORF">METZ01_LOCUS112981</name>
</gene>
<dbReference type="SUPFAM" id="SSF89733">
    <property type="entry name" value="L-sulfolactate dehydrogenase-like"/>
    <property type="match status" value="1"/>
</dbReference>
<dbReference type="InterPro" id="IPR003767">
    <property type="entry name" value="Malate/L-lactate_DH-like"/>
</dbReference>
<dbReference type="PANTHER" id="PTHR11091">
    <property type="entry name" value="OXIDOREDUCTASE-RELATED"/>
    <property type="match status" value="1"/>
</dbReference>
<dbReference type="PANTHER" id="PTHR11091:SF0">
    <property type="entry name" value="MALATE DEHYDROGENASE"/>
    <property type="match status" value="1"/>
</dbReference>
<dbReference type="InterPro" id="IPR043143">
    <property type="entry name" value="Mal/L-sulf/L-lact_DH-like_NADP"/>
</dbReference>
<dbReference type="EMBL" id="UINC01014028">
    <property type="protein sequence ID" value="SVA60127.1"/>
    <property type="molecule type" value="Genomic_DNA"/>
</dbReference>
<protein>
    <recommendedName>
        <fullName evidence="4">Malate dehydrogenase</fullName>
    </recommendedName>
</protein>
<dbReference type="Pfam" id="PF02615">
    <property type="entry name" value="Ldh_2"/>
    <property type="match status" value="1"/>
</dbReference>
<comment type="similarity">
    <text evidence="1">Belongs to the LDH2/MDH2 oxidoreductase family.</text>
</comment>
<dbReference type="InterPro" id="IPR036111">
    <property type="entry name" value="Mal/L-sulfo/L-lacto_DH-like_sf"/>
</dbReference>
<proteinExistence type="inferred from homology"/>
<dbReference type="AlphaFoldDB" id="A0A381X7E7"/>
<sequence length="348" mass="35776">MNISLAQLSAFGREVFRQAGVSQADAATATDALLAADSWGIHTHGLKNLSGYVKRLKAGGINPLGQAWVAAEGAAWARVDGDASLGMIGSTFAMRQAIRKAEASGIGFAGLRNSCHFGAAGCYATLAADEGMIGIAMCNDTPTVAVPGALGPVLGSNPIAYAIPAGEQSVLLDIATSTVAGGKVFTAAALGESIPEGWLVDELGLPTTDPSAFPAKATLTPMAAHKGYGLALLIEILSGVLTGAALAGGILSYAYDDPSKPTNHGAAFVAIQIEAMMERAEFEKRMQSLIDEIKNAPKAAGVQQILIPGEREQKYKAKALEDGVNLPSDVWAKLVEVSASTGVDLPMN</sequence>
<evidence type="ECO:0008006" key="4">
    <source>
        <dbReference type="Google" id="ProtNLM"/>
    </source>
</evidence>
<evidence type="ECO:0000313" key="3">
    <source>
        <dbReference type="EMBL" id="SVA60127.1"/>
    </source>
</evidence>
<accession>A0A381X7E7</accession>
<keyword evidence="2" id="KW-0560">Oxidoreductase</keyword>
<dbReference type="GO" id="GO:0016491">
    <property type="term" value="F:oxidoreductase activity"/>
    <property type="evidence" value="ECO:0007669"/>
    <property type="project" value="UniProtKB-KW"/>
</dbReference>
<evidence type="ECO:0000256" key="2">
    <source>
        <dbReference type="ARBA" id="ARBA00023002"/>
    </source>
</evidence>
<dbReference type="Gene3D" id="3.30.1370.60">
    <property type="entry name" value="Hypothetical oxidoreductase yiak, domain 2"/>
    <property type="match status" value="1"/>
</dbReference>
<dbReference type="InterPro" id="IPR043144">
    <property type="entry name" value="Mal/L-sulf/L-lact_DH-like_ah"/>
</dbReference>